<accession>A0A1S0TW42</accession>
<reference evidence="1 2" key="1">
    <citation type="submission" date="2012-04" db="EMBL/GenBank/DDBJ databases">
        <title>The Genome Sequence of Loa loa.</title>
        <authorList>
            <consortium name="The Broad Institute Genome Sequencing Platform"/>
            <consortium name="Broad Institute Genome Sequencing Center for Infectious Disease"/>
            <person name="Nutman T.B."/>
            <person name="Fink D.L."/>
            <person name="Russ C."/>
            <person name="Young S."/>
            <person name="Zeng Q."/>
            <person name="Gargeya S."/>
            <person name="Alvarado L."/>
            <person name="Berlin A."/>
            <person name="Chapman S.B."/>
            <person name="Chen Z."/>
            <person name="Freedman E."/>
            <person name="Gellesch M."/>
            <person name="Goldberg J."/>
            <person name="Griggs A."/>
            <person name="Gujja S."/>
            <person name="Heilman E.R."/>
            <person name="Heiman D."/>
            <person name="Howarth C."/>
            <person name="Mehta T."/>
            <person name="Neiman D."/>
            <person name="Pearson M."/>
            <person name="Roberts A."/>
            <person name="Saif S."/>
            <person name="Shea T."/>
            <person name="Shenoy N."/>
            <person name="Sisk P."/>
            <person name="Stolte C."/>
            <person name="Sykes S."/>
            <person name="White J."/>
            <person name="Yandava C."/>
            <person name="Haas B."/>
            <person name="Henn M.R."/>
            <person name="Nusbaum C."/>
            <person name="Birren B."/>
        </authorList>
    </citation>
    <scope>NUCLEOTIDE SEQUENCE [LARGE SCALE GENOMIC DNA]</scope>
</reference>
<name>A0A1I7VTN0_LOALO</name>
<dbReference type="OMA" id="CTWSTAM"/>
<dbReference type="WBParaSite" id="EN70_6137">
    <property type="protein sequence ID" value="EN70_6137"/>
    <property type="gene ID" value="EN70_6137"/>
</dbReference>
<dbReference type="Proteomes" id="UP000095285">
    <property type="component" value="Unassembled WGS sequence"/>
</dbReference>
<sequence>MTVNQCGLSSSSKMRASYGSSSIQTALKMFYFALSCYCGCTTAMVLPTQSLFNKQTATFNVTNPVYLQNIKPKKVLAVLEETFKEVLAETQNETSSITDQGENHRRRRMLQTDRNMLTLTGNQERRLKTKRIKAIINHFPSKAV</sequence>
<protein>
    <submittedName>
        <fullName evidence="3">Transcription factor BTF3</fullName>
    </submittedName>
</protein>
<dbReference type="OrthoDB" id="5862135at2759"/>
<reference evidence="3" key="2">
    <citation type="submission" date="2016-11" db="UniProtKB">
        <authorList>
            <consortium name="WormBaseParasite"/>
        </authorList>
    </citation>
    <scope>IDENTIFICATION</scope>
</reference>
<gene>
    <name evidence="1 3" type="ORF">LOAG_07339</name>
</gene>
<evidence type="ECO:0000313" key="3">
    <source>
        <dbReference type="WBParaSite" id="EN70_6137"/>
    </source>
</evidence>
<evidence type="ECO:0000313" key="1">
    <source>
        <dbReference type="EMBL" id="EFO21150.1"/>
    </source>
</evidence>
<dbReference type="GeneID" id="9944755"/>
<dbReference type="KEGG" id="loa:LOAG_07339"/>
<dbReference type="RefSeq" id="XP_003142920.1">
    <property type="nucleotide sequence ID" value="XM_003142872.1"/>
</dbReference>
<accession>A0A1I7VTN0</accession>
<proteinExistence type="predicted"/>
<organism evidence="2 3">
    <name type="scientific">Loa loa</name>
    <name type="common">Eye worm</name>
    <name type="synonym">Filaria loa</name>
    <dbReference type="NCBI Taxonomy" id="7209"/>
    <lineage>
        <taxon>Eukaryota</taxon>
        <taxon>Metazoa</taxon>
        <taxon>Ecdysozoa</taxon>
        <taxon>Nematoda</taxon>
        <taxon>Chromadorea</taxon>
        <taxon>Rhabditida</taxon>
        <taxon>Spirurina</taxon>
        <taxon>Spiruromorpha</taxon>
        <taxon>Filarioidea</taxon>
        <taxon>Onchocercidae</taxon>
        <taxon>Loa</taxon>
    </lineage>
</organism>
<dbReference type="AlphaFoldDB" id="A0A1I7VTN0"/>
<dbReference type="EMBL" id="JH712120">
    <property type="protein sequence ID" value="EFO21150.1"/>
    <property type="molecule type" value="Genomic_DNA"/>
</dbReference>
<evidence type="ECO:0000313" key="2">
    <source>
        <dbReference type="Proteomes" id="UP000095285"/>
    </source>
</evidence>
<dbReference type="CTD" id="9944755"/>
<keyword evidence="2" id="KW-1185">Reference proteome</keyword>